<feature type="signal peptide" evidence="2">
    <location>
        <begin position="1"/>
        <end position="42"/>
    </location>
</feature>
<dbReference type="InterPro" id="IPR050490">
    <property type="entry name" value="Bact_solute-bd_prot1"/>
</dbReference>
<feature type="region of interest" description="Disordered" evidence="1">
    <location>
        <begin position="1"/>
        <end position="21"/>
    </location>
</feature>
<accession>A0A1J7CBA6</accession>
<dbReference type="PROSITE" id="PS51318">
    <property type="entry name" value="TAT"/>
    <property type="match status" value="1"/>
</dbReference>
<dbReference type="OrthoDB" id="8663148at2"/>
<dbReference type="Pfam" id="PF01547">
    <property type="entry name" value="SBP_bac_1"/>
    <property type="match status" value="1"/>
</dbReference>
<feature type="chain" id="PRO_5038763152" evidence="2">
    <location>
        <begin position="43"/>
        <end position="450"/>
    </location>
</feature>
<dbReference type="STRING" id="1428644.BIV57_04050"/>
<keyword evidence="4" id="KW-1185">Reference proteome</keyword>
<dbReference type="AlphaFoldDB" id="A0A1J7CBA6"/>
<protein>
    <submittedName>
        <fullName evidence="3">Sugar ABC transporter substrate-binding protein</fullName>
    </submittedName>
</protein>
<evidence type="ECO:0000256" key="2">
    <source>
        <dbReference type="SAM" id="SignalP"/>
    </source>
</evidence>
<dbReference type="SUPFAM" id="SSF53850">
    <property type="entry name" value="Periplasmic binding protein-like II"/>
    <property type="match status" value="1"/>
</dbReference>
<keyword evidence="2" id="KW-0732">Signal</keyword>
<sequence>MSVRRAPSARPSPDHGPSALWTPSRRALLAGAAAAAAGPLLAACGSSSGGSGGGGSSSKTVTLGSNGSDAVPKKAYAALWAAAGKSTGDTLKVNVKQHENFQNQINSYLQGTPDDVFTWFAGYRMQFFAKQGLASPIDDVWQTIGSHFTPAIQALSKGLDGKYYFVPLYYYPWAIWYRKSVFKQHGYTIPANWDQFTALLKKMKGDGLVPLAFGNQNQWPVMGTFDQINFRLNGYQFHVDLMHGKESWTDARVKKTFDMWASIMPYHQQGAAGRKTEDATGFVRDKKAGMIVAGAGTAVQQFTTDPAALADLDFFPFPEITPQWGMDTVEAPCDGFMMSKSPKNKTGATKVLEFFGSPAGEKAYLDLDSSELAAAKDFDNAKNTALQKKEAALITGAKNLTQFMDRDGNPTFVSTVMIPALADFVRSPNTFAATKLSNIEAQKKSIYASS</sequence>
<name>A0A1J7CBA6_9ACTN</name>
<organism evidence="3 4">
    <name type="scientific">Mangrovactinospora gilvigrisea</name>
    <dbReference type="NCBI Taxonomy" id="1428644"/>
    <lineage>
        <taxon>Bacteria</taxon>
        <taxon>Bacillati</taxon>
        <taxon>Actinomycetota</taxon>
        <taxon>Actinomycetes</taxon>
        <taxon>Kitasatosporales</taxon>
        <taxon>Streptomycetaceae</taxon>
        <taxon>Mangrovactinospora</taxon>
    </lineage>
</organism>
<reference evidence="3 4" key="1">
    <citation type="submission" date="2016-10" db="EMBL/GenBank/DDBJ databases">
        <title>Genome sequence of Streptomyces gilvigriseus MUSC 26.</title>
        <authorList>
            <person name="Lee L.-H."/>
            <person name="Ser H.-L."/>
        </authorList>
    </citation>
    <scope>NUCLEOTIDE SEQUENCE [LARGE SCALE GENOMIC DNA]</scope>
    <source>
        <strain evidence="3 4">MUSC 26</strain>
    </source>
</reference>
<evidence type="ECO:0000313" key="4">
    <source>
        <dbReference type="Proteomes" id="UP000243342"/>
    </source>
</evidence>
<dbReference type="PANTHER" id="PTHR43649">
    <property type="entry name" value="ARABINOSE-BINDING PROTEIN-RELATED"/>
    <property type="match status" value="1"/>
</dbReference>
<evidence type="ECO:0000256" key="1">
    <source>
        <dbReference type="SAM" id="MobiDB-lite"/>
    </source>
</evidence>
<dbReference type="Proteomes" id="UP000243342">
    <property type="component" value="Unassembled WGS sequence"/>
</dbReference>
<dbReference type="RefSeq" id="WP_071655263.1">
    <property type="nucleotide sequence ID" value="NZ_MLCF01000012.1"/>
</dbReference>
<dbReference type="Gene3D" id="3.40.190.10">
    <property type="entry name" value="Periplasmic binding protein-like II"/>
    <property type="match status" value="2"/>
</dbReference>
<dbReference type="EMBL" id="MLCF01000012">
    <property type="protein sequence ID" value="OIV38788.1"/>
    <property type="molecule type" value="Genomic_DNA"/>
</dbReference>
<evidence type="ECO:0000313" key="3">
    <source>
        <dbReference type="EMBL" id="OIV38788.1"/>
    </source>
</evidence>
<proteinExistence type="predicted"/>
<dbReference type="InterPro" id="IPR006311">
    <property type="entry name" value="TAT_signal"/>
</dbReference>
<comment type="caution">
    <text evidence="3">The sequence shown here is derived from an EMBL/GenBank/DDBJ whole genome shotgun (WGS) entry which is preliminary data.</text>
</comment>
<dbReference type="InterPro" id="IPR006059">
    <property type="entry name" value="SBP"/>
</dbReference>
<gene>
    <name evidence="3" type="ORF">BIV57_04050</name>
</gene>